<name>A0A9P1GMT4_9DINO</name>
<gene>
    <name evidence="8" type="ORF">C1SCF055_LOCUS42353</name>
</gene>
<keyword evidence="3" id="KW-0560">Oxidoreductase</keyword>
<proteinExistence type="inferred from homology"/>
<comment type="similarity">
    <text evidence="4">Belongs to the zinc-containing alcohol dehydrogenase family.</text>
</comment>
<feature type="compositionally biased region" description="Basic residues" evidence="5">
    <location>
        <begin position="751"/>
        <end position="761"/>
    </location>
</feature>
<comment type="cofactor">
    <cofactor evidence="4">
        <name>Zn(2+)</name>
        <dbReference type="ChEBI" id="CHEBI:29105"/>
    </cofactor>
</comment>
<evidence type="ECO:0000256" key="4">
    <source>
        <dbReference type="RuleBase" id="RU361277"/>
    </source>
</evidence>
<dbReference type="OrthoDB" id="423843at2759"/>
<keyword evidence="11" id="KW-1185">Reference proteome</keyword>
<keyword evidence="1 4" id="KW-0479">Metal-binding</keyword>
<dbReference type="Pfam" id="PF00107">
    <property type="entry name" value="ADH_zinc_N"/>
    <property type="match status" value="1"/>
</dbReference>
<evidence type="ECO:0000313" key="10">
    <source>
        <dbReference type="EMBL" id="CAL4805045.1"/>
    </source>
</evidence>
<dbReference type="GO" id="GO:0016491">
    <property type="term" value="F:oxidoreductase activity"/>
    <property type="evidence" value="ECO:0007669"/>
    <property type="project" value="UniProtKB-KW"/>
</dbReference>
<dbReference type="EMBL" id="CAMXCT030006654">
    <property type="protein sequence ID" value="CAL4805045.1"/>
    <property type="molecule type" value="Genomic_DNA"/>
</dbReference>
<accession>A0A9P1GMT4</accession>
<dbReference type="Gene3D" id="3.40.140.10">
    <property type="entry name" value="Cytidine Deaminase, domain 2"/>
    <property type="match status" value="1"/>
</dbReference>
<evidence type="ECO:0000256" key="1">
    <source>
        <dbReference type="ARBA" id="ARBA00022723"/>
    </source>
</evidence>
<evidence type="ECO:0000256" key="3">
    <source>
        <dbReference type="ARBA" id="ARBA00023002"/>
    </source>
</evidence>
<dbReference type="PROSITE" id="PS00059">
    <property type="entry name" value="ADH_ZINC"/>
    <property type="match status" value="1"/>
</dbReference>
<feature type="domain" description="Alcohol dehydrogenase-like C-terminal" evidence="6">
    <location>
        <begin position="174"/>
        <end position="305"/>
    </location>
</feature>
<dbReference type="InterPro" id="IPR013154">
    <property type="entry name" value="ADH-like_N"/>
</dbReference>
<evidence type="ECO:0000313" key="9">
    <source>
        <dbReference type="EMBL" id="CAL1171108.1"/>
    </source>
</evidence>
<dbReference type="InterPro" id="IPR050129">
    <property type="entry name" value="Zn_alcohol_dh"/>
</dbReference>
<feature type="compositionally biased region" description="Basic and acidic residues" evidence="5">
    <location>
        <begin position="710"/>
        <end position="741"/>
    </location>
</feature>
<evidence type="ECO:0000313" key="8">
    <source>
        <dbReference type="EMBL" id="CAI4017733.1"/>
    </source>
</evidence>
<evidence type="ECO:0000256" key="5">
    <source>
        <dbReference type="SAM" id="MobiDB-lite"/>
    </source>
</evidence>
<feature type="region of interest" description="Disordered" evidence="5">
    <location>
        <begin position="624"/>
        <end position="761"/>
    </location>
</feature>
<protein>
    <submittedName>
        <fullName evidence="10">L-threonine 3-dehydrogenase (TDH)</fullName>
    </submittedName>
</protein>
<reference evidence="9" key="2">
    <citation type="submission" date="2024-04" db="EMBL/GenBank/DDBJ databases">
        <authorList>
            <person name="Chen Y."/>
            <person name="Shah S."/>
            <person name="Dougan E. K."/>
            <person name="Thang M."/>
            <person name="Chan C."/>
        </authorList>
    </citation>
    <scope>NUCLEOTIDE SEQUENCE [LARGE SCALE GENOMIC DNA]</scope>
</reference>
<dbReference type="EMBL" id="CAMXCT010006654">
    <property type="protein sequence ID" value="CAI4017733.1"/>
    <property type="molecule type" value="Genomic_DNA"/>
</dbReference>
<dbReference type="NCBIfam" id="NF003808">
    <property type="entry name" value="PRK05396.1"/>
    <property type="match status" value="1"/>
</dbReference>
<evidence type="ECO:0000259" key="6">
    <source>
        <dbReference type="Pfam" id="PF00107"/>
    </source>
</evidence>
<dbReference type="AlphaFoldDB" id="A0A9P1GMT4"/>
<comment type="caution">
    <text evidence="8">The sequence shown here is derived from an EMBL/GenBank/DDBJ whole genome shotgun (WGS) entry which is preliminary data.</text>
</comment>
<dbReference type="Pfam" id="PF08240">
    <property type="entry name" value="ADH_N"/>
    <property type="match status" value="1"/>
</dbReference>
<evidence type="ECO:0000259" key="7">
    <source>
        <dbReference type="Pfam" id="PF08240"/>
    </source>
</evidence>
<feature type="domain" description="Alcohol dehydrogenase-like N-terminal" evidence="7">
    <location>
        <begin position="24"/>
        <end position="136"/>
    </location>
</feature>
<sequence>MKALVKSERDVGLTMTDVPKPAIGPNDVLIEVQKTAICGTDVHIYEWNDWAKRTIPTPMVVGHEYCGVIKELGSEVTGLTVGARVTGEGHITCGFCRNCRAGRRHLCRETFGVGVNRPGAFAEYLCLPSYNVFQLNQQVSDDVASFMDALGNATHTALSFNLVGEDVLITGAGPIGVMAVAICRHVGARHIIVTDINDYRLELAKKCGATRAVNVSGGDPTHKLQQVMKELNMTEGFDVGLEMSGVPSAVHSMLETLNVGAQVALLGIPSQPFAINWDHVVFKGLVIKGIYGREMFETWYKMQSMLVGGLQEKIAPVITHRFDIDAFDQGFSAMLSGQAAKPAVSAMRKMASQLAQPLTFWQAHEKSIHDLFFAPSESKMLVSCGAEGSVAVTLRNLEHAEAGQEQRPVQNSLNFNLKSALSYLQITTQVSDSFRLAAAQEEAEAFGEQVGKPTRVLGWFVSRPKADVPSDQDVEQQLQYQELISSFFVGLCLPMVWFEQNLQMLCQLSGFRVVPSSGDLEPVEVEIVPQCTLIPKIPQECSGQLCMESLTQRVHEAAKQLTESDDKGAAKSTAFSRFQSSCRRFAGLSSLLQNEVELLRSFAADWDRNLQVLAGVYEEKEAQKEGPSWVKAPLGKGNGSIGSEPDSKISAASEATSSKLPGQSSAKSIAGPAVTAEAEMTWQDKTSGGASGSKAGSGEARGCGLLPLLERSREDSAPGSEKRSIPAKRPDQEETEGEKPKSGAVEGKPKSLLKRQRHKPP</sequence>
<dbReference type="Proteomes" id="UP001152797">
    <property type="component" value="Unassembled WGS sequence"/>
</dbReference>
<dbReference type="SUPFAM" id="SSF51735">
    <property type="entry name" value="NAD(P)-binding Rossmann-fold domains"/>
    <property type="match status" value="1"/>
</dbReference>
<evidence type="ECO:0000313" key="11">
    <source>
        <dbReference type="Proteomes" id="UP001152797"/>
    </source>
</evidence>
<organism evidence="8">
    <name type="scientific">Cladocopium goreaui</name>
    <dbReference type="NCBI Taxonomy" id="2562237"/>
    <lineage>
        <taxon>Eukaryota</taxon>
        <taxon>Sar</taxon>
        <taxon>Alveolata</taxon>
        <taxon>Dinophyceae</taxon>
        <taxon>Suessiales</taxon>
        <taxon>Symbiodiniaceae</taxon>
        <taxon>Cladocopium</taxon>
    </lineage>
</organism>
<dbReference type="SUPFAM" id="SSF50129">
    <property type="entry name" value="GroES-like"/>
    <property type="match status" value="1"/>
</dbReference>
<dbReference type="GO" id="GO:0008270">
    <property type="term" value="F:zinc ion binding"/>
    <property type="evidence" value="ECO:0007669"/>
    <property type="project" value="InterPro"/>
</dbReference>
<dbReference type="InterPro" id="IPR013149">
    <property type="entry name" value="ADH-like_C"/>
</dbReference>
<dbReference type="PANTHER" id="PTHR43401">
    <property type="entry name" value="L-THREONINE 3-DEHYDROGENASE"/>
    <property type="match status" value="1"/>
</dbReference>
<dbReference type="Gene3D" id="3.40.50.720">
    <property type="entry name" value="NAD(P)-binding Rossmann-like Domain"/>
    <property type="match status" value="1"/>
</dbReference>
<dbReference type="InterPro" id="IPR036291">
    <property type="entry name" value="NAD(P)-bd_dom_sf"/>
</dbReference>
<dbReference type="Gene3D" id="3.90.180.10">
    <property type="entry name" value="Medium-chain alcohol dehydrogenases, catalytic domain"/>
    <property type="match status" value="1"/>
</dbReference>
<dbReference type="InterPro" id="IPR002328">
    <property type="entry name" value="ADH_Zn_CS"/>
</dbReference>
<keyword evidence="2 4" id="KW-0862">Zinc</keyword>
<reference evidence="8" key="1">
    <citation type="submission" date="2022-10" db="EMBL/GenBank/DDBJ databases">
        <authorList>
            <person name="Chen Y."/>
            <person name="Dougan E. K."/>
            <person name="Chan C."/>
            <person name="Rhodes N."/>
            <person name="Thang M."/>
        </authorList>
    </citation>
    <scope>NUCLEOTIDE SEQUENCE</scope>
</reference>
<feature type="compositionally biased region" description="Low complexity" evidence="5">
    <location>
        <begin position="692"/>
        <end position="702"/>
    </location>
</feature>
<dbReference type="PANTHER" id="PTHR43401:SF2">
    <property type="entry name" value="L-THREONINE 3-DEHYDROGENASE"/>
    <property type="match status" value="1"/>
</dbReference>
<feature type="compositionally biased region" description="Polar residues" evidence="5">
    <location>
        <begin position="653"/>
        <end position="667"/>
    </location>
</feature>
<dbReference type="EMBL" id="CAMXCT020006654">
    <property type="protein sequence ID" value="CAL1171108.1"/>
    <property type="molecule type" value="Genomic_DNA"/>
</dbReference>
<evidence type="ECO:0000256" key="2">
    <source>
        <dbReference type="ARBA" id="ARBA00022833"/>
    </source>
</evidence>
<dbReference type="InterPro" id="IPR011032">
    <property type="entry name" value="GroES-like_sf"/>
</dbReference>